<accession>A0ABQ6MQ92</accession>
<reference evidence="1 2" key="1">
    <citation type="journal article" date="2023" name="Commun. Biol.">
        <title>Genome analysis of Parmales, the sister group of diatoms, reveals the evolutionary specialization of diatoms from phago-mixotrophs to photoautotrophs.</title>
        <authorList>
            <person name="Ban H."/>
            <person name="Sato S."/>
            <person name="Yoshikawa S."/>
            <person name="Yamada K."/>
            <person name="Nakamura Y."/>
            <person name="Ichinomiya M."/>
            <person name="Sato N."/>
            <person name="Blanc-Mathieu R."/>
            <person name="Endo H."/>
            <person name="Kuwata A."/>
            <person name="Ogata H."/>
        </authorList>
    </citation>
    <scope>NUCLEOTIDE SEQUENCE [LARGE SCALE GENOMIC DNA]</scope>
</reference>
<keyword evidence="2" id="KW-1185">Reference proteome</keyword>
<dbReference type="EMBL" id="BRYB01001639">
    <property type="protein sequence ID" value="GMI30192.1"/>
    <property type="molecule type" value="Genomic_DNA"/>
</dbReference>
<dbReference type="PANTHER" id="PTHR14097:SF7">
    <property type="entry name" value="OXIDOREDUCTASE HTATIP2"/>
    <property type="match status" value="1"/>
</dbReference>
<protein>
    <recommendedName>
        <fullName evidence="3">NAD(P)-binding domain-containing protein</fullName>
    </recommendedName>
</protein>
<evidence type="ECO:0000313" key="2">
    <source>
        <dbReference type="Proteomes" id="UP001165060"/>
    </source>
</evidence>
<evidence type="ECO:0008006" key="3">
    <source>
        <dbReference type="Google" id="ProtNLM"/>
    </source>
</evidence>
<dbReference type="PANTHER" id="PTHR14097">
    <property type="entry name" value="OXIDOREDUCTASE HTATIP2"/>
    <property type="match status" value="1"/>
</dbReference>
<dbReference type="Proteomes" id="UP001165060">
    <property type="component" value="Unassembled WGS sequence"/>
</dbReference>
<dbReference type="SUPFAM" id="SSF51735">
    <property type="entry name" value="NAD(P)-binding Rossmann-fold domains"/>
    <property type="match status" value="1"/>
</dbReference>
<comment type="caution">
    <text evidence="1">The sequence shown here is derived from an EMBL/GenBank/DDBJ whole genome shotgun (WGS) entry which is preliminary data.</text>
</comment>
<sequence>MATFATIPPPVQTARAVILGATGAIGRELVADLVHDPSVAAVVAVSRSPLTTDAEKRAKFPVGPDVPLAKLSVVAVDWESYLSGGGPADLFEGCDYLAACMGTTRKDAGGAAEFERIDHDYSVFAAGEAREAGVGTVHLVSSQGASPQSWLLYPRTKGRIEEAYKALGFDTLNIYRPGLLNRGDKLRAGEAFLVNWLGVSAIPTRQVSGAMAHHLRTGTLKGQNGTLFFNKGIEQAARVAQARGAA</sequence>
<organism evidence="1 2">
    <name type="scientific">Tetraparma gracilis</name>
    <dbReference type="NCBI Taxonomy" id="2962635"/>
    <lineage>
        <taxon>Eukaryota</taxon>
        <taxon>Sar</taxon>
        <taxon>Stramenopiles</taxon>
        <taxon>Ochrophyta</taxon>
        <taxon>Bolidophyceae</taxon>
        <taxon>Parmales</taxon>
        <taxon>Triparmaceae</taxon>
        <taxon>Tetraparma</taxon>
    </lineage>
</organism>
<name>A0ABQ6MQ92_9STRA</name>
<dbReference type="Gene3D" id="3.40.50.720">
    <property type="entry name" value="NAD(P)-binding Rossmann-like Domain"/>
    <property type="match status" value="1"/>
</dbReference>
<gene>
    <name evidence="1" type="ORF">TeGR_g13373</name>
</gene>
<proteinExistence type="predicted"/>
<evidence type="ECO:0000313" key="1">
    <source>
        <dbReference type="EMBL" id="GMI30192.1"/>
    </source>
</evidence>
<dbReference type="InterPro" id="IPR036291">
    <property type="entry name" value="NAD(P)-bd_dom_sf"/>
</dbReference>